<keyword evidence="3 6" id="KW-0732">Signal</keyword>
<organism evidence="8 9">
    <name type="scientific">Mucilaginibacter ginsenosidivorans</name>
    <dbReference type="NCBI Taxonomy" id="398053"/>
    <lineage>
        <taxon>Bacteria</taxon>
        <taxon>Pseudomonadati</taxon>
        <taxon>Bacteroidota</taxon>
        <taxon>Sphingobacteriia</taxon>
        <taxon>Sphingobacteriales</taxon>
        <taxon>Sphingobacteriaceae</taxon>
        <taxon>Mucilaginibacter</taxon>
    </lineage>
</organism>
<dbReference type="GO" id="GO:0006508">
    <property type="term" value="P:proteolysis"/>
    <property type="evidence" value="ECO:0007669"/>
    <property type="project" value="UniProtKB-KW"/>
</dbReference>
<dbReference type="AlphaFoldDB" id="A0A5B8UX55"/>
<name>A0A5B8UX55_9SPHI</name>
<dbReference type="Pfam" id="PF00877">
    <property type="entry name" value="NLPC_P60"/>
    <property type="match status" value="1"/>
</dbReference>
<dbReference type="InterPro" id="IPR000064">
    <property type="entry name" value="NLP_P60_dom"/>
</dbReference>
<evidence type="ECO:0000313" key="9">
    <source>
        <dbReference type="Proteomes" id="UP000321479"/>
    </source>
</evidence>
<dbReference type="GO" id="GO:0008234">
    <property type="term" value="F:cysteine-type peptidase activity"/>
    <property type="evidence" value="ECO:0007669"/>
    <property type="project" value="UniProtKB-KW"/>
</dbReference>
<dbReference type="Gene3D" id="3.90.1720.10">
    <property type="entry name" value="endopeptidase domain like (from Nostoc punctiforme)"/>
    <property type="match status" value="1"/>
</dbReference>
<comment type="similarity">
    <text evidence="1">Belongs to the peptidase C40 family.</text>
</comment>
<dbReference type="PANTHER" id="PTHR47360">
    <property type="entry name" value="MUREIN DD-ENDOPEPTIDASE MEPS/MUREIN LD-CARBOXYPEPTIDASE"/>
    <property type="match status" value="1"/>
</dbReference>
<evidence type="ECO:0000256" key="6">
    <source>
        <dbReference type="SAM" id="SignalP"/>
    </source>
</evidence>
<evidence type="ECO:0000256" key="5">
    <source>
        <dbReference type="ARBA" id="ARBA00022807"/>
    </source>
</evidence>
<keyword evidence="5" id="KW-0788">Thiol protease</keyword>
<dbReference type="SUPFAM" id="SSF54001">
    <property type="entry name" value="Cysteine proteinases"/>
    <property type="match status" value="1"/>
</dbReference>
<evidence type="ECO:0000256" key="2">
    <source>
        <dbReference type="ARBA" id="ARBA00022670"/>
    </source>
</evidence>
<dbReference type="PANTHER" id="PTHR47360:SF1">
    <property type="entry name" value="ENDOPEPTIDASE NLPC-RELATED"/>
    <property type="match status" value="1"/>
</dbReference>
<dbReference type="KEGG" id="mgin:FRZ54_13355"/>
<evidence type="ECO:0000313" key="8">
    <source>
        <dbReference type="EMBL" id="QEC63522.1"/>
    </source>
</evidence>
<evidence type="ECO:0000256" key="4">
    <source>
        <dbReference type="ARBA" id="ARBA00022801"/>
    </source>
</evidence>
<accession>A0A5B8UX55</accession>
<feature type="signal peptide" evidence="6">
    <location>
        <begin position="1"/>
        <end position="22"/>
    </location>
</feature>
<proteinExistence type="inferred from homology"/>
<keyword evidence="4" id="KW-0378">Hydrolase</keyword>
<feature type="chain" id="PRO_5022923315" evidence="6">
    <location>
        <begin position="23"/>
        <end position="186"/>
    </location>
</feature>
<keyword evidence="9" id="KW-1185">Reference proteome</keyword>
<dbReference type="RefSeq" id="WP_147032097.1">
    <property type="nucleotide sequence ID" value="NZ_CP042436.1"/>
</dbReference>
<dbReference type="InterPro" id="IPR038765">
    <property type="entry name" value="Papain-like_cys_pep_sf"/>
</dbReference>
<dbReference type="PROSITE" id="PS51935">
    <property type="entry name" value="NLPC_P60"/>
    <property type="match status" value="1"/>
</dbReference>
<keyword evidence="2" id="KW-0645">Protease</keyword>
<dbReference type="EMBL" id="CP042436">
    <property type="protein sequence ID" value="QEC63522.1"/>
    <property type="molecule type" value="Genomic_DNA"/>
</dbReference>
<dbReference type="InterPro" id="IPR052062">
    <property type="entry name" value="Murein_DD/LD_carboxypeptidase"/>
</dbReference>
<evidence type="ECO:0000256" key="1">
    <source>
        <dbReference type="ARBA" id="ARBA00007074"/>
    </source>
</evidence>
<gene>
    <name evidence="8" type="ORF">FRZ54_13355</name>
</gene>
<dbReference type="OrthoDB" id="9807055at2"/>
<sequence length="186" mass="20780">MRKRYALLICLFAVIILSSCHSKKAVMRGEPGEVVAPQPSIAEKYSSILGVDKNQIQNGRLYAFIDQWMGTPYKFGGLDHDGIDCSGLSFLLEQQVYGLNIPRTTGQQVAVIKRKYEEELQEGDLVFFDYDGKKFSHVGVYLQNGYYVHASSTKGVIIVKLHDPYTYKYFSRCGSVTADADTSAGK</sequence>
<evidence type="ECO:0000256" key="3">
    <source>
        <dbReference type="ARBA" id="ARBA00022729"/>
    </source>
</evidence>
<dbReference type="Proteomes" id="UP000321479">
    <property type="component" value="Chromosome"/>
</dbReference>
<protein>
    <submittedName>
        <fullName evidence="8">NlpC/P60 family protein</fullName>
    </submittedName>
</protein>
<reference evidence="8 9" key="1">
    <citation type="journal article" date="2017" name="Curr. Microbiol.">
        <title>Mucilaginibacter ginsenosidivorans sp. nov., Isolated from Soil of Ginseng Field.</title>
        <authorList>
            <person name="Kim M.M."/>
            <person name="Siddiqi M.Z."/>
            <person name="Im W.T."/>
        </authorList>
    </citation>
    <scope>NUCLEOTIDE SEQUENCE [LARGE SCALE GENOMIC DNA]</scope>
    <source>
        <strain evidence="8 9">Gsoil 3017</strain>
    </source>
</reference>
<dbReference type="PROSITE" id="PS51257">
    <property type="entry name" value="PROKAR_LIPOPROTEIN"/>
    <property type="match status" value="1"/>
</dbReference>
<evidence type="ECO:0000259" key="7">
    <source>
        <dbReference type="PROSITE" id="PS51935"/>
    </source>
</evidence>
<feature type="domain" description="NlpC/P60" evidence="7">
    <location>
        <begin position="55"/>
        <end position="177"/>
    </location>
</feature>